<dbReference type="EMBL" id="UINC01013559">
    <property type="protein sequence ID" value="SVA58499.1"/>
    <property type="molecule type" value="Genomic_DNA"/>
</dbReference>
<reference evidence="1" key="1">
    <citation type="submission" date="2018-05" db="EMBL/GenBank/DDBJ databases">
        <authorList>
            <person name="Lanie J.A."/>
            <person name="Ng W.-L."/>
            <person name="Kazmierczak K.M."/>
            <person name="Andrzejewski T.M."/>
            <person name="Davidsen T.M."/>
            <person name="Wayne K.J."/>
            <person name="Tettelin H."/>
            <person name="Glass J.I."/>
            <person name="Rusch D."/>
            <person name="Podicherti R."/>
            <person name="Tsui H.-C.T."/>
            <person name="Winkler M.E."/>
        </authorList>
    </citation>
    <scope>NUCLEOTIDE SEQUENCE</scope>
</reference>
<feature type="non-terminal residue" evidence="1">
    <location>
        <position position="1"/>
    </location>
</feature>
<feature type="non-terminal residue" evidence="1">
    <location>
        <position position="48"/>
    </location>
</feature>
<proteinExistence type="predicted"/>
<protein>
    <submittedName>
        <fullName evidence="1">Uncharacterized protein</fullName>
    </submittedName>
</protein>
<organism evidence="1">
    <name type="scientific">marine metagenome</name>
    <dbReference type="NCBI Taxonomy" id="408172"/>
    <lineage>
        <taxon>unclassified sequences</taxon>
        <taxon>metagenomes</taxon>
        <taxon>ecological metagenomes</taxon>
    </lineage>
</organism>
<gene>
    <name evidence="1" type="ORF">METZ01_LOCUS111353</name>
</gene>
<evidence type="ECO:0000313" key="1">
    <source>
        <dbReference type="EMBL" id="SVA58499.1"/>
    </source>
</evidence>
<dbReference type="AlphaFoldDB" id="A0A381X149"/>
<sequence>SYTLAKCHICLWHWSAKDVVIRITVTAAIIARIFLPDAPGISICWVKL</sequence>
<accession>A0A381X149</accession>
<name>A0A381X149_9ZZZZ</name>